<feature type="non-terminal residue" evidence="1">
    <location>
        <position position="1"/>
    </location>
</feature>
<dbReference type="Proteomes" id="UP000681967">
    <property type="component" value="Unassembled WGS sequence"/>
</dbReference>
<evidence type="ECO:0000313" key="2">
    <source>
        <dbReference type="Proteomes" id="UP000681967"/>
    </source>
</evidence>
<name>A0A8S3AXX4_9BILA</name>
<protein>
    <recommendedName>
        <fullName evidence="3">F-box domain-containing protein</fullName>
    </recommendedName>
</protein>
<dbReference type="AlphaFoldDB" id="A0A8S3AXX4"/>
<reference evidence="1" key="1">
    <citation type="submission" date="2021-02" db="EMBL/GenBank/DDBJ databases">
        <authorList>
            <person name="Nowell W R."/>
        </authorList>
    </citation>
    <scope>NUCLEOTIDE SEQUENCE</scope>
</reference>
<feature type="non-terminal residue" evidence="1">
    <location>
        <position position="336"/>
    </location>
</feature>
<gene>
    <name evidence="1" type="ORF">BYL167_LOCUS46716</name>
</gene>
<evidence type="ECO:0008006" key="3">
    <source>
        <dbReference type="Google" id="ProtNLM"/>
    </source>
</evidence>
<dbReference type="EMBL" id="CAJOBH010132705">
    <property type="protein sequence ID" value="CAF4766059.1"/>
    <property type="molecule type" value="Genomic_DNA"/>
</dbReference>
<organism evidence="1 2">
    <name type="scientific">Rotaria magnacalcarata</name>
    <dbReference type="NCBI Taxonomy" id="392030"/>
    <lineage>
        <taxon>Eukaryota</taxon>
        <taxon>Metazoa</taxon>
        <taxon>Spiralia</taxon>
        <taxon>Gnathifera</taxon>
        <taxon>Rotifera</taxon>
        <taxon>Eurotatoria</taxon>
        <taxon>Bdelloidea</taxon>
        <taxon>Philodinida</taxon>
        <taxon>Philodinidae</taxon>
        <taxon>Rotaria</taxon>
    </lineage>
</organism>
<dbReference type="SUPFAM" id="SSF52047">
    <property type="entry name" value="RNI-like"/>
    <property type="match status" value="1"/>
</dbReference>
<accession>A0A8S3AXX4</accession>
<sequence length="336" mass="39411">LSFTMPISSLENLLNESFYEIFEYFDAFEIYHSFSSLNHRFYQLIKSSPPLLKLRLSFSKSNEIFINNYRKVLLFNKNQLLSLHLWSTKNTNDIVSSIIFDSSLNSLQSLIFHTIDIDVLTSVLPKLTCLPRLFSLAIDTWADPKNLGDIYRLIFNLPKLKFVKFTAMESANDDVTISLPIANNEQMSSIEHLITSHPCAFDELFAIISYTPNLHRLKFLYLSNRNVSIGSIKSMVFPNLTNLSISIYTEISFDELKIFIEKLNSKLKIFSLTIIVEDVTYLDANRWEELIRTKLPKLEEFYFRYSAYFSENYDTPLYFGQCNQFISPFWLQRRWI</sequence>
<evidence type="ECO:0000313" key="1">
    <source>
        <dbReference type="EMBL" id="CAF4766059.1"/>
    </source>
</evidence>
<proteinExistence type="predicted"/>
<dbReference type="InterPro" id="IPR032675">
    <property type="entry name" value="LRR_dom_sf"/>
</dbReference>
<comment type="caution">
    <text evidence="1">The sequence shown here is derived from an EMBL/GenBank/DDBJ whole genome shotgun (WGS) entry which is preliminary data.</text>
</comment>
<dbReference type="Gene3D" id="3.80.10.10">
    <property type="entry name" value="Ribonuclease Inhibitor"/>
    <property type="match status" value="1"/>
</dbReference>